<feature type="domain" description="Prepilin peptidase dependent protein C-like C-terminal" evidence="2">
    <location>
        <begin position="47"/>
        <end position="125"/>
    </location>
</feature>
<keyword evidence="1" id="KW-0812">Transmembrane</keyword>
<protein>
    <submittedName>
        <fullName evidence="3">Potassium:proton antiporter</fullName>
    </submittedName>
</protein>
<keyword evidence="1" id="KW-0472">Membrane</keyword>
<dbReference type="AlphaFoldDB" id="A0A4P8QUF0"/>
<dbReference type="OrthoDB" id="6433494at2"/>
<organism evidence="3 4">
    <name type="scientific">Brenneria rubrifaciens</name>
    <dbReference type="NCBI Taxonomy" id="55213"/>
    <lineage>
        <taxon>Bacteria</taxon>
        <taxon>Pseudomonadati</taxon>
        <taxon>Pseudomonadota</taxon>
        <taxon>Gammaproteobacteria</taxon>
        <taxon>Enterobacterales</taxon>
        <taxon>Pectobacteriaceae</taxon>
        <taxon>Brenneria</taxon>
    </lineage>
</organism>
<evidence type="ECO:0000313" key="3">
    <source>
        <dbReference type="EMBL" id="QCR10266.1"/>
    </source>
</evidence>
<proteinExistence type="predicted"/>
<reference evidence="3 4" key="1">
    <citation type="submission" date="2018-11" db="EMBL/GenBank/DDBJ databases">
        <title>Genome sequences of Brenneria nigrifluens and Brenneria rubrifaciens.</title>
        <authorList>
            <person name="Poret-Peterson A.T."/>
            <person name="McClean A.E."/>
            <person name="Kluepfel D.A."/>
        </authorList>
    </citation>
    <scope>NUCLEOTIDE SEQUENCE [LARGE SCALE GENOMIC DNA]</scope>
    <source>
        <strain evidence="3 4">6D370</strain>
    </source>
</reference>
<gene>
    <name evidence="3" type="ORF">EH207_03595</name>
</gene>
<accession>A0A4P8QUF0</accession>
<name>A0A4P8QUF0_9GAMM</name>
<evidence type="ECO:0000259" key="2">
    <source>
        <dbReference type="Pfam" id="PF12528"/>
    </source>
</evidence>
<evidence type="ECO:0000256" key="1">
    <source>
        <dbReference type="SAM" id="Phobius"/>
    </source>
</evidence>
<dbReference type="Pfam" id="PF12528">
    <property type="entry name" value="T2SSppdC"/>
    <property type="match status" value="1"/>
</dbReference>
<dbReference type="EMBL" id="CP034035">
    <property type="protein sequence ID" value="QCR10266.1"/>
    <property type="molecule type" value="Genomic_DNA"/>
</dbReference>
<dbReference type="Proteomes" id="UP000299580">
    <property type="component" value="Chromosome"/>
</dbReference>
<evidence type="ECO:0000313" key="4">
    <source>
        <dbReference type="Proteomes" id="UP000299580"/>
    </source>
</evidence>
<feature type="transmembrane region" description="Helical" evidence="1">
    <location>
        <begin position="25"/>
        <end position="45"/>
    </location>
</feature>
<dbReference type="KEGG" id="brb:EH207_03595"/>
<dbReference type="InterPro" id="IPR022204">
    <property type="entry name" value="PpdC-like_C"/>
</dbReference>
<keyword evidence="4" id="KW-1185">Reference proteome</keyword>
<keyword evidence="1" id="KW-1133">Transmembrane helix</keyword>
<sequence length="132" mass="14961">MKRPNAVPARNNRVVASRLYPQKGFSLPATLVAALLLTVSLLGLLQYHQVLQQSFLLQWQQRQAWRLVMQQLEAYEAGVQYTNGFGRGWRSGLSVQRLTVECRKVTATVVTPGNYQARLTRWFCPAAQSVNE</sequence>